<keyword evidence="3" id="KW-1185">Reference proteome</keyword>
<proteinExistence type="predicted"/>
<evidence type="ECO:0008006" key="4">
    <source>
        <dbReference type="Google" id="ProtNLM"/>
    </source>
</evidence>
<protein>
    <recommendedName>
        <fullName evidence="4">Beta/gamma crystallin 'Greek key' domain-containing protein</fullName>
    </recommendedName>
</protein>
<keyword evidence="1" id="KW-0732">Signal</keyword>
<reference evidence="2" key="1">
    <citation type="submission" date="2022-06" db="EMBL/GenBank/DDBJ databases">
        <title>Complete genome sequence of soil microorganisms Streptomyces sp. Qhu-M197 isolated from Alpine meadows habitats on the Tibetan Plateau.</title>
        <authorList>
            <person name="Zhang B."/>
            <person name="Xiang X."/>
            <person name="Fan J."/>
        </authorList>
    </citation>
    <scope>NUCLEOTIDE SEQUENCE</scope>
    <source>
        <strain evidence="2">Qhu-M197</strain>
    </source>
</reference>
<evidence type="ECO:0000256" key="1">
    <source>
        <dbReference type="SAM" id="SignalP"/>
    </source>
</evidence>
<evidence type="ECO:0000313" key="3">
    <source>
        <dbReference type="Proteomes" id="UP001056374"/>
    </source>
</evidence>
<dbReference type="Proteomes" id="UP001056374">
    <property type="component" value="Chromosome"/>
</dbReference>
<feature type="chain" id="PRO_5045818198" description="Beta/gamma crystallin 'Greek key' domain-containing protein" evidence="1">
    <location>
        <begin position="20"/>
        <end position="137"/>
    </location>
</feature>
<sequence length="137" mass="15158">MAGVAAAAAFLAGAGTALGAADWHGIPTLNSSGVRFQEGEYRFHPPLQNDGAFEWKGRLKDKAQNDGHNVYMQVRVEGYDWVRYEGRQGQTVFMHHSEVAGGQLYTDDAYLRACRNKGSLRPDNCSPTKHYLVRRGS</sequence>
<dbReference type="RefSeq" id="WP_252554394.1">
    <property type="nucleotide sequence ID" value="NZ_CP099468.1"/>
</dbReference>
<accession>A0ABY4ZGJ2</accession>
<organism evidence="2 3">
    <name type="scientific">Streptomyces phaeoluteigriseus</name>
    <dbReference type="NCBI Taxonomy" id="114686"/>
    <lineage>
        <taxon>Bacteria</taxon>
        <taxon>Bacillati</taxon>
        <taxon>Actinomycetota</taxon>
        <taxon>Actinomycetes</taxon>
        <taxon>Kitasatosporales</taxon>
        <taxon>Streptomycetaceae</taxon>
        <taxon>Streptomyces</taxon>
        <taxon>Streptomyces aurantiacus group</taxon>
    </lineage>
</organism>
<gene>
    <name evidence="2" type="ORF">NFX46_33325</name>
</gene>
<name>A0ABY4ZGJ2_9ACTN</name>
<dbReference type="EMBL" id="CP099468">
    <property type="protein sequence ID" value="USQ88199.1"/>
    <property type="molecule type" value="Genomic_DNA"/>
</dbReference>
<evidence type="ECO:0000313" key="2">
    <source>
        <dbReference type="EMBL" id="USQ88199.1"/>
    </source>
</evidence>
<feature type="signal peptide" evidence="1">
    <location>
        <begin position="1"/>
        <end position="19"/>
    </location>
</feature>